<organism evidence="3">
    <name type="scientific">Laccaria bicolor (strain S238N-H82 / ATCC MYA-4686)</name>
    <name type="common">Bicoloured deceiver</name>
    <name type="synonym">Laccaria laccata var. bicolor</name>
    <dbReference type="NCBI Taxonomy" id="486041"/>
    <lineage>
        <taxon>Eukaryota</taxon>
        <taxon>Fungi</taxon>
        <taxon>Dikarya</taxon>
        <taxon>Basidiomycota</taxon>
        <taxon>Agaricomycotina</taxon>
        <taxon>Agaricomycetes</taxon>
        <taxon>Agaricomycetidae</taxon>
        <taxon>Agaricales</taxon>
        <taxon>Agaricineae</taxon>
        <taxon>Hydnangiaceae</taxon>
        <taxon>Laccaria</taxon>
    </lineage>
</organism>
<evidence type="ECO:0000256" key="1">
    <source>
        <dbReference type="SAM" id="MobiDB-lite"/>
    </source>
</evidence>
<dbReference type="GeneID" id="6081611"/>
<proteinExistence type="predicted"/>
<feature type="region of interest" description="Disordered" evidence="1">
    <location>
        <begin position="52"/>
        <end position="83"/>
    </location>
</feature>
<evidence type="ECO:0000313" key="2">
    <source>
        <dbReference type="EMBL" id="EDR03440.1"/>
    </source>
</evidence>
<dbReference type="Proteomes" id="UP000001194">
    <property type="component" value="Unassembled WGS sequence"/>
</dbReference>
<sequence length="298" mass="32870">MGLRVLVTWESVGADGFPVVVVVVPGCTRQEVVRLGNDLSVLLCLTERETSSALEEGEDERPNTCEVDEPSAPQEDDGKQADSENGLFLSGTALLSLSCSRVLKPRIVQHHKEAVKSRETRRWSGALLRVGIRRGCRRGRRSDSTRAAAAVGRECADPGRARGLFTTVEQQLPKTGKQYYLWPRSIYKYKVKSRVSLLLVLPQYTMASTPPPSLDDALTLVKVFYIIPLDLAGFRSLTARFLVFENLLSETPSQIFTARMTESSELDTVPSFSCPLPSDLLQSGAKYSIRLRLGVLPG</sequence>
<gene>
    <name evidence="2" type="ORF">LACBIDRAFT_331577</name>
</gene>
<dbReference type="InParanoid" id="B0DPW1"/>
<dbReference type="HOGENOM" id="CLU_934040_0_0_1"/>
<dbReference type="KEGG" id="lbc:LACBIDRAFT_331577"/>
<name>B0DPW1_LACBS</name>
<dbReference type="RefSeq" id="XP_001885896.1">
    <property type="nucleotide sequence ID" value="XM_001885861.1"/>
</dbReference>
<evidence type="ECO:0000313" key="3">
    <source>
        <dbReference type="Proteomes" id="UP000001194"/>
    </source>
</evidence>
<accession>B0DPW1</accession>
<reference evidence="2 3" key="1">
    <citation type="journal article" date="2008" name="Nature">
        <title>The genome of Laccaria bicolor provides insights into mycorrhizal symbiosis.</title>
        <authorList>
            <person name="Martin F."/>
            <person name="Aerts A."/>
            <person name="Ahren D."/>
            <person name="Brun A."/>
            <person name="Danchin E.G.J."/>
            <person name="Duchaussoy F."/>
            <person name="Gibon J."/>
            <person name="Kohler A."/>
            <person name="Lindquist E."/>
            <person name="Pereda V."/>
            <person name="Salamov A."/>
            <person name="Shapiro H.J."/>
            <person name="Wuyts J."/>
            <person name="Blaudez D."/>
            <person name="Buee M."/>
            <person name="Brokstein P."/>
            <person name="Canbaeck B."/>
            <person name="Cohen D."/>
            <person name="Courty P.E."/>
            <person name="Coutinho P.M."/>
            <person name="Delaruelle C."/>
            <person name="Detter J.C."/>
            <person name="Deveau A."/>
            <person name="DiFazio S."/>
            <person name="Duplessis S."/>
            <person name="Fraissinet-Tachet L."/>
            <person name="Lucic E."/>
            <person name="Frey-Klett P."/>
            <person name="Fourrey C."/>
            <person name="Feussner I."/>
            <person name="Gay G."/>
            <person name="Grimwood J."/>
            <person name="Hoegger P.J."/>
            <person name="Jain P."/>
            <person name="Kilaru S."/>
            <person name="Labbe J."/>
            <person name="Lin Y.C."/>
            <person name="Legue V."/>
            <person name="Le Tacon F."/>
            <person name="Marmeisse R."/>
            <person name="Melayah D."/>
            <person name="Montanini B."/>
            <person name="Muratet M."/>
            <person name="Nehls U."/>
            <person name="Niculita-Hirzel H."/>
            <person name="Oudot-Le Secq M.P."/>
            <person name="Peter M."/>
            <person name="Quesneville H."/>
            <person name="Rajashekar B."/>
            <person name="Reich M."/>
            <person name="Rouhier N."/>
            <person name="Schmutz J."/>
            <person name="Yin T."/>
            <person name="Chalot M."/>
            <person name="Henrissat B."/>
            <person name="Kuees U."/>
            <person name="Lucas S."/>
            <person name="Van de Peer Y."/>
            <person name="Podila G.K."/>
            <person name="Polle A."/>
            <person name="Pukkila P.J."/>
            <person name="Richardson P.M."/>
            <person name="Rouze P."/>
            <person name="Sanders I.R."/>
            <person name="Stajich J.E."/>
            <person name="Tunlid A."/>
            <person name="Tuskan G."/>
            <person name="Grigoriev I.V."/>
        </authorList>
    </citation>
    <scope>NUCLEOTIDE SEQUENCE [LARGE SCALE GENOMIC DNA]</scope>
    <source>
        <strain evidence="3">S238N-H82 / ATCC MYA-4686</strain>
    </source>
</reference>
<dbReference type="EMBL" id="DS547124">
    <property type="protein sequence ID" value="EDR03440.1"/>
    <property type="molecule type" value="Genomic_DNA"/>
</dbReference>
<protein>
    <submittedName>
        <fullName evidence="2">Predicted protein</fullName>
    </submittedName>
</protein>
<keyword evidence="3" id="KW-1185">Reference proteome</keyword>
<dbReference type="AlphaFoldDB" id="B0DPW1"/>